<protein>
    <submittedName>
        <fullName evidence="1">Uncharacterized protein</fullName>
    </submittedName>
</protein>
<dbReference type="EMBL" id="OX451738">
    <property type="protein sequence ID" value="CAI8602075.1"/>
    <property type="molecule type" value="Genomic_DNA"/>
</dbReference>
<name>A0AAV0ZUE4_VICFA</name>
<reference evidence="1 2" key="1">
    <citation type="submission" date="2023-01" db="EMBL/GenBank/DDBJ databases">
        <authorList>
            <person name="Kreplak J."/>
        </authorList>
    </citation>
    <scope>NUCLEOTIDE SEQUENCE [LARGE SCALE GENOMIC DNA]</scope>
</reference>
<gene>
    <name evidence="1" type="ORF">VFH_III023000</name>
</gene>
<evidence type="ECO:0000313" key="1">
    <source>
        <dbReference type="EMBL" id="CAI8602075.1"/>
    </source>
</evidence>
<accession>A0AAV0ZUE4</accession>
<dbReference type="Proteomes" id="UP001157006">
    <property type="component" value="Chromosome 3"/>
</dbReference>
<organism evidence="1 2">
    <name type="scientific">Vicia faba</name>
    <name type="common">Broad bean</name>
    <name type="synonym">Faba vulgaris</name>
    <dbReference type="NCBI Taxonomy" id="3906"/>
    <lineage>
        <taxon>Eukaryota</taxon>
        <taxon>Viridiplantae</taxon>
        <taxon>Streptophyta</taxon>
        <taxon>Embryophyta</taxon>
        <taxon>Tracheophyta</taxon>
        <taxon>Spermatophyta</taxon>
        <taxon>Magnoliopsida</taxon>
        <taxon>eudicotyledons</taxon>
        <taxon>Gunneridae</taxon>
        <taxon>Pentapetalae</taxon>
        <taxon>rosids</taxon>
        <taxon>fabids</taxon>
        <taxon>Fabales</taxon>
        <taxon>Fabaceae</taxon>
        <taxon>Papilionoideae</taxon>
        <taxon>50 kb inversion clade</taxon>
        <taxon>NPAAA clade</taxon>
        <taxon>Hologalegina</taxon>
        <taxon>IRL clade</taxon>
        <taxon>Fabeae</taxon>
        <taxon>Vicia</taxon>
    </lineage>
</organism>
<proteinExistence type="predicted"/>
<evidence type="ECO:0000313" key="2">
    <source>
        <dbReference type="Proteomes" id="UP001157006"/>
    </source>
</evidence>
<sequence length="134" mass="15595">MKNPLPLIPSPTLPICRVQQVNQDKLLEDFLPTLGVSSILVDKLILKLNHLLPLEYLTRNICYQGYMLARGSAFKGEDERKLLKLDYAMGTLRSFDRTQDHSTFDSFYQGYRWLCDRENKTRCSPTSFFSLHFT</sequence>
<dbReference type="AlphaFoldDB" id="A0AAV0ZUE4"/>
<keyword evidence="2" id="KW-1185">Reference proteome</keyword>